<protein>
    <submittedName>
        <fullName evidence="7">Sugar ABC transporter substrate-binding protein</fullName>
    </submittedName>
</protein>
<feature type="signal peptide" evidence="6">
    <location>
        <begin position="1"/>
        <end position="22"/>
    </location>
</feature>
<dbReference type="InterPro" id="IPR006059">
    <property type="entry name" value="SBP"/>
</dbReference>
<accession>A0A931I2W2</accession>
<evidence type="ECO:0000256" key="1">
    <source>
        <dbReference type="ARBA" id="ARBA00004418"/>
    </source>
</evidence>
<proteinExistence type="inferred from homology"/>
<name>A0A931I2W2_9HYPH</name>
<dbReference type="CDD" id="cd13585">
    <property type="entry name" value="PBP2_TMBP_like"/>
    <property type="match status" value="1"/>
</dbReference>
<dbReference type="EMBL" id="JADZLT010000050">
    <property type="protein sequence ID" value="MBH0238439.1"/>
    <property type="molecule type" value="Genomic_DNA"/>
</dbReference>
<dbReference type="PANTHER" id="PTHR43649">
    <property type="entry name" value="ARABINOSE-BINDING PROTEIN-RELATED"/>
    <property type="match status" value="1"/>
</dbReference>
<dbReference type="AlphaFoldDB" id="A0A931I2W2"/>
<comment type="similarity">
    <text evidence="2">Belongs to the bacterial solute-binding protein 1 family.</text>
</comment>
<keyword evidence="8" id="KW-1185">Reference proteome</keyword>
<gene>
    <name evidence="7" type="ORF">I5731_11445</name>
</gene>
<dbReference type="Gene3D" id="3.40.190.10">
    <property type="entry name" value="Periplasmic binding protein-like II"/>
    <property type="match status" value="2"/>
</dbReference>
<sequence length="426" mass="45165">MQKNRRALISPFLLAASALIVAGPLSAASAAEVTLNIASMNDPFGAAMTKLAPKVEAATGVAIKVDIMSYGELMTKTSADFIGDTGSYDIVTMDNVLTGQYATAGQVIDLKPWIEQDAAELDLDDVYPVVMNSLGGYGEMQVAFPFSGYANVLVYRTDLFEAAGLSAPTTMQELQAAAEKITDREKGQYGWVANGQKGPAVAQDWMQYNAQLGGSILDAEGKPAINSDANVESLTVYKAFFDKAAPPGAVDYDWGGREQAFRQGVAATMQTWSVGAAGYGDPAQSNVVDKFAVIKAPTGEGVEPKYGIGGWGLSINEDIAEDRQAAAWTVIKYLAGKEGQKELALLGAGGFVRKSTLADPELNAKYPFLPIIAESFEKGDGDYRPRIPEYPEIQDILGTAVNAVLAGDADPKAALDDAQARAEDLF</sequence>
<keyword evidence="3" id="KW-0813">Transport</keyword>
<dbReference type="PANTHER" id="PTHR43649:SF34">
    <property type="entry name" value="ABC TRANSPORTER PERIPLASMIC-BINDING PROTEIN YCJN-RELATED"/>
    <property type="match status" value="1"/>
</dbReference>
<organism evidence="7 8">
    <name type="scientific">Methylobrevis albus</name>
    <dbReference type="NCBI Taxonomy" id="2793297"/>
    <lineage>
        <taxon>Bacteria</taxon>
        <taxon>Pseudomonadati</taxon>
        <taxon>Pseudomonadota</taxon>
        <taxon>Alphaproteobacteria</taxon>
        <taxon>Hyphomicrobiales</taxon>
        <taxon>Pleomorphomonadaceae</taxon>
        <taxon>Methylobrevis</taxon>
    </lineage>
</organism>
<feature type="chain" id="PRO_5037526601" evidence="6">
    <location>
        <begin position="23"/>
        <end position="426"/>
    </location>
</feature>
<reference evidence="7" key="1">
    <citation type="submission" date="2020-12" db="EMBL/GenBank/DDBJ databases">
        <title>Methylobrevis albus sp. nov., isolated from fresh water lack sediment.</title>
        <authorList>
            <person name="Zou Q."/>
        </authorList>
    </citation>
    <scope>NUCLEOTIDE SEQUENCE</scope>
    <source>
        <strain evidence="7">L22</strain>
    </source>
</reference>
<comment type="caution">
    <text evidence="7">The sequence shown here is derived from an EMBL/GenBank/DDBJ whole genome shotgun (WGS) entry which is preliminary data.</text>
</comment>
<keyword evidence="4 6" id="KW-0732">Signal</keyword>
<evidence type="ECO:0000256" key="4">
    <source>
        <dbReference type="ARBA" id="ARBA00022729"/>
    </source>
</evidence>
<dbReference type="GO" id="GO:0042597">
    <property type="term" value="C:periplasmic space"/>
    <property type="evidence" value="ECO:0007669"/>
    <property type="project" value="UniProtKB-SubCell"/>
</dbReference>
<evidence type="ECO:0000256" key="6">
    <source>
        <dbReference type="SAM" id="SignalP"/>
    </source>
</evidence>
<dbReference type="Proteomes" id="UP000631694">
    <property type="component" value="Unassembled WGS sequence"/>
</dbReference>
<evidence type="ECO:0000313" key="7">
    <source>
        <dbReference type="EMBL" id="MBH0238439.1"/>
    </source>
</evidence>
<keyword evidence="5" id="KW-0574">Periplasm</keyword>
<dbReference type="SUPFAM" id="SSF53850">
    <property type="entry name" value="Periplasmic binding protein-like II"/>
    <property type="match status" value="1"/>
</dbReference>
<dbReference type="RefSeq" id="WP_197311505.1">
    <property type="nucleotide sequence ID" value="NZ_JADZLT010000050.1"/>
</dbReference>
<dbReference type="Pfam" id="PF01547">
    <property type="entry name" value="SBP_bac_1"/>
    <property type="match status" value="1"/>
</dbReference>
<evidence type="ECO:0000256" key="2">
    <source>
        <dbReference type="ARBA" id="ARBA00008520"/>
    </source>
</evidence>
<dbReference type="InterPro" id="IPR050490">
    <property type="entry name" value="Bact_solute-bd_prot1"/>
</dbReference>
<evidence type="ECO:0000256" key="3">
    <source>
        <dbReference type="ARBA" id="ARBA00022448"/>
    </source>
</evidence>
<evidence type="ECO:0000256" key="5">
    <source>
        <dbReference type="ARBA" id="ARBA00022764"/>
    </source>
</evidence>
<evidence type="ECO:0000313" key="8">
    <source>
        <dbReference type="Proteomes" id="UP000631694"/>
    </source>
</evidence>
<comment type="subcellular location">
    <subcellularLocation>
        <location evidence="1">Periplasm</location>
    </subcellularLocation>
</comment>